<organism evidence="3 4">
    <name type="scientific">Paludibacter jiangxiensis</name>
    <dbReference type="NCBI Taxonomy" id="681398"/>
    <lineage>
        <taxon>Bacteria</taxon>
        <taxon>Pseudomonadati</taxon>
        <taxon>Bacteroidota</taxon>
        <taxon>Bacteroidia</taxon>
        <taxon>Bacteroidales</taxon>
        <taxon>Paludibacteraceae</taxon>
        <taxon>Paludibacter</taxon>
    </lineage>
</organism>
<evidence type="ECO:0000259" key="2">
    <source>
        <dbReference type="Pfam" id="PF02754"/>
    </source>
</evidence>
<reference evidence="4" key="2">
    <citation type="journal article" date="2017" name="Genome Announc.">
        <title>Draft genome sequence of Paludibacter jiangxiensis NM7(T), a propionate-producing fermentative bacterium.</title>
        <authorList>
            <person name="Qiu Y.-L."/>
            <person name="Tourlousse D.M."/>
            <person name="Matsuura N."/>
            <person name="Ohashi A."/>
            <person name="Sekiguchi Y."/>
        </authorList>
    </citation>
    <scope>NUCLEOTIDE SEQUENCE [LARGE SCALE GENOMIC DNA]</scope>
    <source>
        <strain evidence="4">NM7</strain>
    </source>
</reference>
<dbReference type="STRING" id="681398.PJIAN_1620"/>
<feature type="domain" description="Cysteine-rich" evidence="2">
    <location>
        <begin position="5"/>
        <end position="86"/>
    </location>
</feature>
<evidence type="ECO:0000256" key="1">
    <source>
        <dbReference type="ARBA" id="ARBA00023002"/>
    </source>
</evidence>
<name>A0A170YSI0_9BACT</name>
<dbReference type="PANTHER" id="PTHR42947:SF1">
    <property type="entry name" value="COB--COM HETERODISULFIDE REDUCTASE SUBUNIT B 1"/>
    <property type="match status" value="1"/>
</dbReference>
<dbReference type="EMBL" id="BDCR01000001">
    <property type="protein sequence ID" value="GAT62030.1"/>
    <property type="molecule type" value="Genomic_DNA"/>
</dbReference>
<dbReference type="Gene3D" id="1.20.1050.140">
    <property type="match status" value="1"/>
</dbReference>
<feature type="domain" description="Cysteine-rich" evidence="2">
    <location>
        <begin position="144"/>
        <end position="234"/>
    </location>
</feature>
<evidence type="ECO:0000313" key="3">
    <source>
        <dbReference type="EMBL" id="GAT62030.1"/>
    </source>
</evidence>
<keyword evidence="4" id="KW-1185">Reference proteome</keyword>
<dbReference type="Gene3D" id="3.40.50.11810">
    <property type="match status" value="1"/>
</dbReference>
<reference evidence="4" key="1">
    <citation type="submission" date="2016-04" db="EMBL/GenBank/DDBJ databases">
        <title>Draft genome sequence of Paludibacter jiangxiensis strain NM7.</title>
        <authorList>
            <person name="Qiu Y."/>
            <person name="Matsuura N."/>
            <person name="Ohashi A."/>
            <person name="Tourlousse M.D."/>
            <person name="Sekiguchi Y."/>
        </authorList>
    </citation>
    <scope>NUCLEOTIDE SEQUENCE [LARGE SCALE GENOMIC DNA]</scope>
    <source>
        <strain evidence="4">NM7</strain>
    </source>
</reference>
<dbReference type="InterPro" id="IPR004017">
    <property type="entry name" value="Cys_rich_dom"/>
</dbReference>
<dbReference type="RefSeq" id="WP_068701892.1">
    <property type="nucleotide sequence ID" value="NZ_BDCR01000001.1"/>
</dbReference>
<dbReference type="PANTHER" id="PTHR42947">
    <property type="entry name" value="COB--COM HETERODISULFIDE REDUCTASE SUBUNIT B 1"/>
    <property type="match status" value="1"/>
</dbReference>
<comment type="caution">
    <text evidence="3">The sequence shown here is derived from an EMBL/GenBank/DDBJ whole genome shotgun (WGS) entry which is preliminary data.</text>
</comment>
<dbReference type="OrthoDB" id="9769677at2"/>
<dbReference type="AlphaFoldDB" id="A0A170YSI0"/>
<dbReference type="Proteomes" id="UP000076586">
    <property type="component" value="Unassembled WGS sequence"/>
</dbReference>
<proteinExistence type="predicted"/>
<gene>
    <name evidence="3" type="ORF">PJIAN_1620</name>
</gene>
<accession>A0A170YSI0</accession>
<sequence length="282" mass="31126">MKKLGFYPGCSLKGSSSEYAQSVLAVAKAFDIELEEINDWNCCGATAAHNMNKELALSLSTRILALAEKQGFEEVVVPCAACYNRLTVTQHELNKDEALKQRVSDIIEMPISGNLQILNVMQLIDKYVADRLEQKVTTPFGHKVACYYGCLLVRPHNILKFDRLEDPQSMDILMKRSGAEPIEWGFKTECCGAGFSVSRTDVVAKLSGNIVKDAADRGAEAIIVACPMCQSNLDMRRPQINEYLKQKINISVIYITQAIGLAVGLSPKEVGLQKHFVPVKIG</sequence>
<dbReference type="Pfam" id="PF02754">
    <property type="entry name" value="CCG"/>
    <property type="match status" value="2"/>
</dbReference>
<keyword evidence="1" id="KW-0560">Oxidoreductase</keyword>
<evidence type="ECO:0000313" key="4">
    <source>
        <dbReference type="Proteomes" id="UP000076586"/>
    </source>
</evidence>
<dbReference type="InterPro" id="IPR051278">
    <property type="entry name" value="HdrB/HdrD_reductase"/>
</dbReference>
<protein>
    <submittedName>
        <fullName evidence="3">Heterodisulfide reductase subunit B</fullName>
    </submittedName>
</protein>
<dbReference type="GO" id="GO:0016491">
    <property type="term" value="F:oxidoreductase activity"/>
    <property type="evidence" value="ECO:0007669"/>
    <property type="project" value="UniProtKB-KW"/>
</dbReference>